<dbReference type="AlphaFoldDB" id="A0A6J4LEB4"/>
<reference evidence="2" key="1">
    <citation type="submission" date="2020-02" db="EMBL/GenBank/DDBJ databases">
        <authorList>
            <person name="Meier V. D."/>
        </authorList>
    </citation>
    <scope>NUCLEOTIDE SEQUENCE</scope>
    <source>
        <strain evidence="2">AVDCRST_MAG90</strain>
    </source>
</reference>
<name>A0A6J4LEB4_9HYPH</name>
<accession>A0A6J4LEB4</accession>
<protein>
    <submittedName>
        <fullName evidence="2">Uncharacterized protein</fullName>
    </submittedName>
</protein>
<evidence type="ECO:0000313" key="2">
    <source>
        <dbReference type="EMBL" id="CAA9329860.1"/>
    </source>
</evidence>
<evidence type="ECO:0000256" key="1">
    <source>
        <dbReference type="SAM" id="MobiDB-lite"/>
    </source>
</evidence>
<proteinExistence type="predicted"/>
<feature type="region of interest" description="Disordered" evidence="1">
    <location>
        <begin position="1"/>
        <end position="45"/>
    </location>
</feature>
<organism evidence="2">
    <name type="scientific">uncultured Microvirga sp</name>
    <dbReference type="NCBI Taxonomy" id="412392"/>
    <lineage>
        <taxon>Bacteria</taxon>
        <taxon>Pseudomonadati</taxon>
        <taxon>Pseudomonadota</taxon>
        <taxon>Alphaproteobacteria</taxon>
        <taxon>Hyphomicrobiales</taxon>
        <taxon>Methylobacteriaceae</taxon>
        <taxon>Microvirga</taxon>
        <taxon>environmental samples</taxon>
    </lineage>
</organism>
<feature type="non-terminal residue" evidence="2">
    <location>
        <position position="1"/>
    </location>
</feature>
<sequence length="131" mass="14843">DACPLRSVRRALDGREPSDAGSRLSHGPGGRLAARDPGRHGGRVRDEIRARQEVGFRRPLHDPSRRVAQGVALRGLQRLHDADLLGVRSRLLGDLGHRLRQIRRRRARSRDRLRGEIPSRPDLRLQRASRV</sequence>
<feature type="non-terminal residue" evidence="2">
    <location>
        <position position="131"/>
    </location>
</feature>
<feature type="compositionally biased region" description="Basic and acidic residues" evidence="1">
    <location>
        <begin position="110"/>
        <end position="125"/>
    </location>
</feature>
<feature type="compositionally biased region" description="Basic and acidic residues" evidence="1">
    <location>
        <begin position="33"/>
        <end position="45"/>
    </location>
</feature>
<gene>
    <name evidence="2" type="ORF">AVDCRST_MAG90-1418</name>
</gene>
<feature type="region of interest" description="Disordered" evidence="1">
    <location>
        <begin position="110"/>
        <end position="131"/>
    </location>
</feature>
<dbReference type="EMBL" id="CADCUC010000276">
    <property type="protein sequence ID" value="CAA9329860.1"/>
    <property type="molecule type" value="Genomic_DNA"/>
</dbReference>